<evidence type="ECO:0000313" key="1">
    <source>
        <dbReference type="EMBL" id="CCO03936.1"/>
    </source>
</evidence>
<reference evidence="1 2" key="1">
    <citation type="journal article" date="2014" name="Int. J. Syst. Evol. Microbiol.">
        <title>Complete genome of a new Firmicutes species belonging to the dominant human colonic microbiota ('Ruminococcus bicirculans') reveals two chromosomes and a selective capacity to utilize plant glucans.</title>
        <authorList>
            <consortium name="NISC Comparative Sequencing Program"/>
            <person name="Wegmann U."/>
            <person name="Louis P."/>
            <person name="Goesmann A."/>
            <person name="Henrissat B."/>
            <person name="Duncan S.H."/>
            <person name="Flint H.J."/>
        </authorList>
    </citation>
    <scope>NUCLEOTIDE SEQUENCE [LARGE SCALE GENOMIC DNA]</scope>
    <source>
        <strain evidence="1 2">80/3</strain>
    </source>
</reference>
<protein>
    <recommendedName>
        <fullName evidence="3">DUF695 domain-containing protein</fullName>
    </recommendedName>
</protein>
<accession>A0ABP1WE50</accession>
<name>A0ABP1WE50_9FIRM</name>
<sequence length="132" mass="15469">MGLIGEPFEIETTSKFDKATLTYVIDKSKLGDTEFDNLLFLWYDEENDNFVELDTILDEENSTVSVETTHFSKYMIVDGKEWYRAWQDIYTKINESKGQHIPNALFDGDSGAQQYNLLGQEKAEWFYNKRKI</sequence>
<dbReference type="EMBL" id="HF545616">
    <property type="protein sequence ID" value="CCO03936.1"/>
    <property type="molecule type" value="Genomic_DNA"/>
</dbReference>
<organism evidence="1 2">
    <name type="scientific">Ruminococcus bicirculans</name>
    <name type="common">ex Wegman et al. 2014</name>
    <dbReference type="NCBI Taxonomy" id="1160721"/>
    <lineage>
        <taxon>Bacteria</taxon>
        <taxon>Bacillati</taxon>
        <taxon>Bacillota</taxon>
        <taxon>Clostridia</taxon>
        <taxon>Eubacteriales</taxon>
        <taxon>Oscillospiraceae</taxon>
        <taxon>Ruminococcus</taxon>
    </lineage>
</organism>
<proteinExistence type="predicted"/>
<evidence type="ECO:0008006" key="3">
    <source>
        <dbReference type="Google" id="ProtNLM"/>
    </source>
</evidence>
<evidence type="ECO:0000313" key="2">
    <source>
        <dbReference type="Proteomes" id="UP000027600"/>
    </source>
</evidence>
<keyword evidence="2" id="KW-1185">Reference proteome</keyword>
<dbReference type="RefSeq" id="WP_038670392.1">
    <property type="nucleotide sequence ID" value="NZ_DAWBBB010000028.1"/>
</dbReference>
<dbReference type="Proteomes" id="UP000027600">
    <property type="component" value="Chromosome I"/>
</dbReference>
<gene>
    <name evidence="1" type="ORF">RBI_I00203</name>
</gene>